<protein>
    <recommendedName>
        <fullName evidence="2">CAAX prenyl protease 2/Lysostaphin resistance protein A-like domain-containing protein</fullName>
    </recommendedName>
</protein>
<feature type="transmembrane region" description="Helical" evidence="1">
    <location>
        <begin position="196"/>
        <end position="216"/>
    </location>
</feature>
<feature type="transmembrane region" description="Helical" evidence="1">
    <location>
        <begin position="236"/>
        <end position="258"/>
    </location>
</feature>
<dbReference type="GO" id="GO:0080120">
    <property type="term" value="P:CAAX-box protein maturation"/>
    <property type="evidence" value="ECO:0007669"/>
    <property type="project" value="UniProtKB-ARBA"/>
</dbReference>
<dbReference type="GO" id="GO:0004175">
    <property type="term" value="F:endopeptidase activity"/>
    <property type="evidence" value="ECO:0007669"/>
    <property type="project" value="UniProtKB-ARBA"/>
</dbReference>
<sequence>MVSRMPSMMLTAGRGCLLAGNHHGIISQRRLGMWRRQQVGFSFVSDGKASRRVCGKESHLCWCQRVDDEDHEEVDVSDVGLPAQDVPSGVGSSSQVEAFSRLPSTVPWGTGVVASTMVIFWAGFHIPLGLGGLDIVAKVIPEQFVDPQTQAVSLVFVQLLELAGTMWLIQSTLQPFGPLPDCFNFRFDEVWRNRGWLPASASGLLVLLVAVAATASVTQDVSSSEISNGSSALTTLLSSTPLARLAIYVAYCGLTPFLEEYVYRGFLLTFLGTRMRWPFAVMISALVFSISHLSPPGFLSLFWVGCCLGTAYTWNGNLATSVVIHSLYNAIVLTKALLY</sequence>
<evidence type="ECO:0000313" key="3">
    <source>
        <dbReference type="EMBL" id="KAG0579202.1"/>
    </source>
</evidence>
<keyword evidence="1" id="KW-0472">Membrane</keyword>
<dbReference type="AlphaFoldDB" id="A0A8T0I6U7"/>
<dbReference type="EMBL" id="CM026424">
    <property type="protein sequence ID" value="KAG0579202.1"/>
    <property type="molecule type" value="Genomic_DNA"/>
</dbReference>
<keyword evidence="1" id="KW-0812">Transmembrane</keyword>
<feature type="transmembrane region" description="Helical" evidence="1">
    <location>
        <begin position="279"/>
        <end position="312"/>
    </location>
</feature>
<name>A0A8T0I6U7_CERPU</name>
<accession>A0A8T0I6U7</accession>
<keyword evidence="4" id="KW-1185">Reference proteome</keyword>
<evidence type="ECO:0000259" key="2">
    <source>
        <dbReference type="Pfam" id="PF02517"/>
    </source>
</evidence>
<comment type="caution">
    <text evidence="3">The sequence shown here is derived from an EMBL/GenBank/DDBJ whole genome shotgun (WGS) entry which is preliminary data.</text>
</comment>
<feature type="domain" description="CAAX prenyl protease 2/Lysostaphin resistance protein A-like" evidence="2">
    <location>
        <begin position="245"/>
        <end position="331"/>
    </location>
</feature>
<dbReference type="Pfam" id="PF02517">
    <property type="entry name" value="Rce1-like"/>
    <property type="match status" value="1"/>
</dbReference>
<proteinExistence type="predicted"/>
<organism evidence="3 4">
    <name type="scientific">Ceratodon purpureus</name>
    <name type="common">Fire moss</name>
    <name type="synonym">Dicranum purpureum</name>
    <dbReference type="NCBI Taxonomy" id="3225"/>
    <lineage>
        <taxon>Eukaryota</taxon>
        <taxon>Viridiplantae</taxon>
        <taxon>Streptophyta</taxon>
        <taxon>Embryophyta</taxon>
        <taxon>Bryophyta</taxon>
        <taxon>Bryophytina</taxon>
        <taxon>Bryopsida</taxon>
        <taxon>Dicranidae</taxon>
        <taxon>Pseudoditrichales</taxon>
        <taxon>Ditrichaceae</taxon>
        <taxon>Ceratodon</taxon>
    </lineage>
</organism>
<feature type="transmembrane region" description="Helical" evidence="1">
    <location>
        <begin position="318"/>
        <end position="338"/>
    </location>
</feature>
<dbReference type="InterPro" id="IPR003675">
    <property type="entry name" value="Rce1/LyrA-like_dom"/>
</dbReference>
<gene>
    <name evidence="3" type="ORF">KC19_4G081200</name>
</gene>
<dbReference type="PANTHER" id="PTHR43592">
    <property type="entry name" value="CAAX AMINO TERMINAL PROTEASE"/>
    <property type="match status" value="1"/>
</dbReference>
<dbReference type="Proteomes" id="UP000822688">
    <property type="component" value="Chromosome 4"/>
</dbReference>
<keyword evidence="1" id="KW-1133">Transmembrane helix</keyword>
<reference evidence="3" key="1">
    <citation type="submission" date="2020-06" db="EMBL/GenBank/DDBJ databases">
        <title>WGS assembly of Ceratodon purpureus strain R40.</title>
        <authorList>
            <person name="Carey S.B."/>
            <person name="Jenkins J."/>
            <person name="Shu S."/>
            <person name="Lovell J.T."/>
            <person name="Sreedasyam A."/>
            <person name="Maumus F."/>
            <person name="Tiley G.P."/>
            <person name="Fernandez-Pozo N."/>
            <person name="Barry K."/>
            <person name="Chen C."/>
            <person name="Wang M."/>
            <person name="Lipzen A."/>
            <person name="Daum C."/>
            <person name="Saski C.A."/>
            <person name="Payton A.C."/>
            <person name="Mcbreen J.C."/>
            <person name="Conrad R.E."/>
            <person name="Kollar L.M."/>
            <person name="Olsson S."/>
            <person name="Huttunen S."/>
            <person name="Landis J.B."/>
            <person name="Wickett N.J."/>
            <person name="Johnson M.G."/>
            <person name="Rensing S.A."/>
            <person name="Grimwood J."/>
            <person name="Schmutz J."/>
            <person name="Mcdaniel S.F."/>
        </authorList>
    </citation>
    <scope>NUCLEOTIDE SEQUENCE</scope>
    <source>
        <strain evidence="3">R40</strain>
    </source>
</reference>
<evidence type="ECO:0000313" key="4">
    <source>
        <dbReference type="Proteomes" id="UP000822688"/>
    </source>
</evidence>
<feature type="transmembrane region" description="Helical" evidence="1">
    <location>
        <begin position="108"/>
        <end position="130"/>
    </location>
</feature>
<dbReference type="PANTHER" id="PTHR43592:SF4">
    <property type="entry name" value="CAAX AMINO TERMINAL PROTEASE FAMILY PROTEIN"/>
    <property type="match status" value="1"/>
</dbReference>
<evidence type="ECO:0000256" key="1">
    <source>
        <dbReference type="SAM" id="Phobius"/>
    </source>
</evidence>